<feature type="domain" description="Tyrosine-protein kinase ephrin type A/B receptor-like" evidence="4">
    <location>
        <begin position="95"/>
        <end position="136"/>
    </location>
</feature>
<dbReference type="GO" id="GO:0009986">
    <property type="term" value="C:cell surface"/>
    <property type="evidence" value="ECO:0007669"/>
    <property type="project" value="TreeGrafter"/>
</dbReference>
<dbReference type="InterPro" id="IPR011641">
    <property type="entry name" value="Tyr-kin_ephrin_A/B_rcpt-like"/>
</dbReference>
<feature type="domain" description="Tyrosine-protein kinase ephrin type A/B receptor-like" evidence="4">
    <location>
        <begin position="425"/>
        <end position="463"/>
    </location>
</feature>
<dbReference type="AlphaFoldDB" id="A0AAD9N8C9"/>
<comment type="caution">
    <text evidence="5">The sequence shown here is derived from an EMBL/GenBank/DDBJ whole genome shotgun (WGS) entry which is preliminary data.</text>
</comment>
<dbReference type="InterPro" id="IPR009030">
    <property type="entry name" value="Growth_fac_rcpt_cys_sf"/>
</dbReference>
<dbReference type="EMBL" id="JAODUP010000129">
    <property type="protein sequence ID" value="KAK2160615.1"/>
    <property type="molecule type" value="Genomic_DNA"/>
</dbReference>
<feature type="domain" description="Tyrosine-protein kinase ephrin type A/B receptor-like" evidence="4">
    <location>
        <begin position="28"/>
        <end position="76"/>
    </location>
</feature>
<feature type="chain" id="PRO_5042161062" description="Tyrosine-protein kinase ephrin type A/B receptor-like domain-containing protein" evidence="2">
    <location>
        <begin position="19"/>
        <end position="1023"/>
    </location>
</feature>
<keyword evidence="1" id="KW-0812">Transmembrane</keyword>
<keyword evidence="2" id="KW-0732">Signal</keyword>
<accession>A0AAD9N8C9</accession>
<gene>
    <name evidence="5" type="ORF">LSH36_129g02058</name>
</gene>
<evidence type="ECO:0008006" key="7">
    <source>
        <dbReference type="Google" id="ProtNLM"/>
    </source>
</evidence>
<keyword evidence="6" id="KW-1185">Reference proteome</keyword>
<evidence type="ECO:0000313" key="5">
    <source>
        <dbReference type="EMBL" id="KAK2160615.1"/>
    </source>
</evidence>
<dbReference type="GO" id="GO:0007165">
    <property type="term" value="P:signal transduction"/>
    <property type="evidence" value="ECO:0007669"/>
    <property type="project" value="TreeGrafter"/>
</dbReference>
<organism evidence="5 6">
    <name type="scientific">Paralvinella palmiformis</name>
    <dbReference type="NCBI Taxonomy" id="53620"/>
    <lineage>
        <taxon>Eukaryota</taxon>
        <taxon>Metazoa</taxon>
        <taxon>Spiralia</taxon>
        <taxon>Lophotrochozoa</taxon>
        <taxon>Annelida</taxon>
        <taxon>Polychaeta</taxon>
        <taxon>Sedentaria</taxon>
        <taxon>Canalipalpata</taxon>
        <taxon>Terebellida</taxon>
        <taxon>Terebelliformia</taxon>
        <taxon>Alvinellidae</taxon>
        <taxon>Paralvinella</taxon>
    </lineage>
</organism>
<dbReference type="SUPFAM" id="SSF57184">
    <property type="entry name" value="Growth factor receptor domain"/>
    <property type="match status" value="3"/>
</dbReference>
<feature type="domain" description="Tyrosine-protein kinase ephrin type A/B receptor-like" evidence="4">
    <location>
        <begin position="221"/>
        <end position="260"/>
    </location>
</feature>
<evidence type="ECO:0000313" key="6">
    <source>
        <dbReference type="Proteomes" id="UP001208570"/>
    </source>
</evidence>
<feature type="domain" description="Tyrosine-protein kinase ephrin type A/B receptor-like" evidence="4">
    <location>
        <begin position="145"/>
        <end position="192"/>
    </location>
</feature>
<keyword evidence="1" id="KW-0472">Membrane</keyword>
<evidence type="ECO:0000256" key="2">
    <source>
        <dbReference type="SAM" id="SignalP"/>
    </source>
</evidence>
<feature type="transmembrane region" description="Helical" evidence="1">
    <location>
        <begin position="955"/>
        <end position="978"/>
    </location>
</feature>
<sequence length="1023" mass="111285">MAELVIFLYLSLITIANTGGQSSECRSGTEWDSAVGECVPCRIGYYRNSGSHDRCVRCQDPDYITSQEGATSDLDCDMPVGSRAKCPSGTEWISRRERCVPCKRGTYRTKGINYWCVPCKADKTTSLEGATSSDQCQVPVTCPLGTTWSEPVSFCEPCPRNTYRNSTGSDACIPCPEGHVTKWSASTSVSQCLRLPLPSELFDLDDCPSGTEPGRDVNGAPACIVCPVDTYRTSGVHDGCVHCPNGTATWRSGASSFGGCLPEDLFSAIYSSKQVIVCPLGTEWRQQPVEGCYLCPRGTYRDTLRHALCSTCPTGSDTPQEGTITAMLCGLLEVTAELRDNVYKPESCPLGTEWSEQNHACVTCSFGYHTTSRPVCEKCPDTFTTARRGATSIDKCQLKFSSSVEAPYFFGDMCPGGSEFSSDISGCVSCPRGFYKNAGHRECLPCPKYYTTLAEGSTDKGHCIVPKEGPVTTRAASYGCPEGYQLTVDGKHCTVCPLGTYKSAIGRDNCTNCPIGAENTVPNTTYQGAASVDECVQKTVISHIEPSWSLQSMSLEVAIQLSAPSTGLRTVTSVSVGSKPCHIIRRTATDGTIHCMTSPSRDAESADVVVELLDSQRLMSPESFTYRADPVINSVQRTRIFASGGLAIDINGDHFRSADTCHMTLRRRALVSKSFCRIVTENLITCISPNLTSWMSARWLTKRDVSNEPGYRLGVMTSNSERVRREEKELVPADLGFVFDNFTLYDPISFVLPEYDTVFIYPDPVINELPGRIMTLINLENPVEITLAGSYLNAGALFSDYSISIGGYTCSPIEVTWMDITCRILDISEVLREGEHLPIEVSLGSLCYYPGRVVFGTSPNTSSSRDVTAEGLDVQATTPPTSPSKQPITTLASRRDVIITPKNVSSSKAEKTETAEAKIISPIPGTTTTKTETTTEVAKTTTEVAKSTVEVAKTYLIPVLISTAIILLIVIILVVIYFEKKRRQKIVDNGCEDDFVSVDNLLYSVSSSGSERAPLPLPGWILY</sequence>
<proteinExistence type="predicted"/>
<dbReference type="Gene3D" id="2.10.50.10">
    <property type="entry name" value="Tumor Necrosis Factor Receptor, subunit A, domain 2"/>
    <property type="match status" value="7"/>
</dbReference>
<dbReference type="CDD" id="cd00603">
    <property type="entry name" value="IPT_PCSR"/>
    <property type="match status" value="1"/>
</dbReference>
<dbReference type="PANTHER" id="PTHR24046:SF5">
    <property type="entry name" value="EGF-LIKE DOMAIN-CONTAINING PROTEIN"/>
    <property type="match status" value="1"/>
</dbReference>
<dbReference type="Pfam" id="PF01833">
    <property type="entry name" value="TIG"/>
    <property type="match status" value="1"/>
</dbReference>
<keyword evidence="1" id="KW-1133">Transmembrane helix</keyword>
<reference evidence="5" key="1">
    <citation type="journal article" date="2023" name="Mol. Biol. Evol.">
        <title>Third-Generation Sequencing Reveals the Adaptive Role of the Epigenome in Three Deep-Sea Polychaetes.</title>
        <authorList>
            <person name="Perez M."/>
            <person name="Aroh O."/>
            <person name="Sun Y."/>
            <person name="Lan Y."/>
            <person name="Juniper S.K."/>
            <person name="Young C.R."/>
            <person name="Angers B."/>
            <person name="Qian P.Y."/>
        </authorList>
    </citation>
    <scope>NUCLEOTIDE SEQUENCE</scope>
    <source>
        <strain evidence="5">P08H-3</strain>
    </source>
</reference>
<dbReference type="Proteomes" id="UP001208570">
    <property type="component" value="Unassembled WGS sequence"/>
</dbReference>
<evidence type="ECO:0000259" key="4">
    <source>
        <dbReference type="Pfam" id="PF07699"/>
    </source>
</evidence>
<dbReference type="InterPro" id="IPR013783">
    <property type="entry name" value="Ig-like_fold"/>
</dbReference>
<dbReference type="SMART" id="SM01411">
    <property type="entry name" value="Ephrin_rec_like"/>
    <property type="match status" value="8"/>
</dbReference>
<dbReference type="Pfam" id="PF07699">
    <property type="entry name" value="Ephrin_rec_like"/>
    <property type="match status" value="7"/>
</dbReference>
<protein>
    <recommendedName>
        <fullName evidence="7">Tyrosine-protein kinase ephrin type A/B receptor-like domain-containing protein</fullName>
    </recommendedName>
</protein>
<name>A0AAD9N8C9_9ANNE</name>
<evidence type="ECO:0000259" key="3">
    <source>
        <dbReference type="Pfam" id="PF01833"/>
    </source>
</evidence>
<feature type="domain" description="Tyrosine-protein kinase ephrin type A/B receptor-like" evidence="4">
    <location>
        <begin position="290"/>
        <end position="329"/>
    </location>
</feature>
<dbReference type="InterPro" id="IPR002909">
    <property type="entry name" value="IPT_dom"/>
</dbReference>
<dbReference type="PANTHER" id="PTHR24046">
    <property type="entry name" value="SIGNAL PEPTIDE, CUB AND EGF-LIKE DOMAIN-CONTAINING"/>
    <property type="match status" value="1"/>
</dbReference>
<dbReference type="Gene3D" id="2.60.40.10">
    <property type="entry name" value="Immunoglobulins"/>
    <property type="match status" value="1"/>
</dbReference>
<feature type="domain" description="IPT/TIG" evidence="3">
    <location>
        <begin position="630"/>
        <end position="692"/>
    </location>
</feature>
<feature type="domain" description="Tyrosine-protein kinase ephrin type A/B receptor-like" evidence="4">
    <location>
        <begin position="486"/>
        <end position="535"/>
    </location>
</feature>
<dbReference type="InterPro" id="IPR052071">
    <property type="entry name" value="SCUB_EGF-like_domain"/>
</dbReference>
<dbReference type="GO" id="GO:0005615">
    <property type="term" value="C:extracellular space"/>
    <property type="evidence" value="ECO:0007669"/>
    <property type="project" value="TreeGrafter"/>
</dbReference>
<feature type="signal peptide" evidence="2">
    <location>
        <begin position="1"/>
        <end position="18"/>
    </location>
</feature>
<evidence type="ECO:0000256" key="1">
    <source>
        <dbReference type="SAM" id="Phobius"/>
    </source>
</evidence>